<keyword evidence="3" id="KW-1185">Reference proteome</keyword>
<comment type="caution">
    <text evidence="2">The sequence shown here is derived from an EMBL/GenBank/DDBJ whole genome shotgun (WGS) entry which is preliminary data.</text>
</comment>
<keyword evidence="1" id="KW-1133">Transmembrane helix</keyword>
<organism evidence="2 3">
    <name type="scientific">Actinokineospora xionganensis</name>
    <dbReference type="NCBI Taxonomy" id="2684470"/>
    <lineage>
        <taxon>Bacteria</taxon>
        <taxon>Bacillati</taxon>
        <taxon>Actinomycetota</taxon>
        <taxon>Actinomycetes</taxon>
        <taxon>Pseudonocardiales</taxon>
        <taxon>Pseudonocardiaceae</taxon>
        <taxon>Actinokineospora</taxon>
    </lineage>
</organism>
<dbReference type="Proteomes" id="UP000734823">
    <property type="component" value="Unassembled WGS sequence"/>
</dbReference>
<evidence type="ECO:0000313" key="3">
    <source>
        <dbReference type="Proteomes" id="UP000734823"/>
    </source>
</evidence>
<feature type="transmembrane region" description="Helical" evidence="1">
    <location>
        <begin position="34"/>
        <end position="52"/>
    </location>
</feature>
<keyword evidence="1" id="KW-0472">Membrane</keyword>
<feature type="transmembrane region" description="Helical" evidence="1">
    <location>
        <begin position="94"/>
        <end position="114"/>
    </location>
</feature>
<proteinExistence type="predicted"/>
<dbReference type="EMBL" id="JABVED010000003">
    <property type="protein sequence ID" value="MBC6447085.1"/>
    <property type="molecule type" value="Genomic_DNA"/>
</dbReference>
<feature type="transmembrane region" description="Helical" evidence="1">
    <location>
        <begin position="126"/>
        <end position="147"/>
    </location>
</feature>
<reference evidence="2 3" key="1">
    <citation type="submission" date="2020-06" db="EMBL/GenBank/DDBJ databases">
        <title>Actinokineospora xiongansis sp. nov., isolated from soil of Baiyangdian.</title>
        <authorList>
            <person name="Zhang X."/>
        </authorList>
    </citation>
    <scope>NUCLEOTIDE SEQUENCE [LARGE SCALE GENOMIC DNA]</scope>
    <source>
        <strain evidence="2 3">HBU206404</strain>
    </source>
</reference>
<evidence type="ECO:0000313" key="2">
    <source>
        <dbReference type="EMBL" id="MBC6447085.1"/>
    </source>
</evidence>
<protein>
    <submittedName>
        <fullName evidence="2">Uncharacterized protein</fullName>
    </submittedName>
</protein>
<name>A0ABR7L329_9PSEU</name>
<feature type="transmembrane region" description="Helical" evidence="1">
    <location>
        <begin position="64"/>
        <end position="88"/>
    </location>
</feature>
<sequence length="149" mass="16529">MSDERTRGARRAQRALRDIRLESDRTWRTWPRRFGAAVLRHLAVAGMAVLAIPRAIVRFIAELLAEAIPTVIALGLFAIVSFAAAWGWGKSPPATVVFVAGFAAFVAFGAHELWFRRQGRRRRRIAALAAGTCVFVVVWVAYLVPYIPA</sequence>
<keyword evidence="1" id="KW-0812">Transmembrane</keyword>
<gene>
    <name evidence="2" type="ORF">GPZ80_07860</name>
</gene>
<evidence type="ECO:0000256" key="1">
    <source>
        <dbReference type="SAM" id="Phobius"/>
    </source>
</evidence>
<accession>A0ABR7L329</accession>
<dbReference type="RefSeq" id="WP_187219524.1">
    <property type="nucleotide sequence ID" value="NZ_JABVED010000003.1"/>
</dbReference>